<dbReference type="InterPro" id="IPR005835">
    <property type="entry name" value="NTP_transferase_dom"/>
</dbReference>
<dbReference type="RefSeq" id="WP_159765351.1">
    <property type="nucleotide sequence ID" value="NZ_WUUT01000008.1"/>
</dbReference>
<dbReference type="GO" id="GO:0016779">
    <property type="term" value="F:nucleotidyltransferase activity"/>
    <property type="evidence" value="ECO:0007669"/>
    <property type="project" value="UniProtKB-KW"/>
</dbReference>
<keyword evidence="5" id="KW-1185">Reference proteome</keyword>
<sequence length="257" mass="27812">MQGVVPAAGQGTRMRPLTAEKPKGLVEVAGKPLLTHVFETLTALDVRELIVVIGYRGDQIREHYGGSFEGTPISYVTQQSRDGLADALLAAESEIETDFVWLNGDNVVRANTDDLVQRHAETDAAVTALVEEVTEDDAGKGAVFELTDGEITGIVEKPQNPPSRLVPRGCYAFSPKILHAAHLLTPNETGEYELTDAIDLLLSASWPLETVDLDGRCYNVNTPADRDLVAGRLTDSDDRATDGFCAATLLTEKFNCE</sequence>
<dbReference type="OrthoDB" id="15372at2157"/>
<dbReference type="EMBL" id="WUUT01000008">
    <property type="protein sequence ID" value="MXR53066.1"/>
    <property type="molecule type" value="Genomic_DNA"/>
</dbReference>
<keyword evidence="1 4" id="KW-0808">Transferase</keyword>
<dbReference type="PANTHER" id="PTHR43584:SF8">
    <property type="entry name" value="N-ACETYLMURAMATE ALPHA-1-PHOSPHATE URIDYLYLTRANSFERASE"/>
    <property type="match status" value="1"/>
</dbReference>
<dbReference type="InterPro" id="IPR029044">
    <property type="entry name" value="Nucleotide-diphossugar_trans"/>
</dbReference>
<dbReference type="CDD" id="cd04181">
    <property type="entry name" value="NTP_transferase"/>
    <property type="match status" value="1"/>
</dbReference>
<evidence type="ECO:0000313" key="5">
    <source>
        <dbReference type="Proteomes" id="UP000466535"/>
    </source>
</evidence>
<evidence type="ECO:0000259" key="3">
    <source>
        <dbReference type="Pfam" id="PF00483"/>
    </source>
</evidence>
<dbReference type="AlphaFoldDB" id="A0A6B0TA53"/>
<dbReference type="InterPro" id="IPR050065">
    <property type="entry name" value="GlmU-like"/>
</dbReference>
<feature type="domain" description="Nucleotidyl transferase" evidence="3">
    <location>
        <begin position="3"/>
        <end position="208"/>
    </location>
</feature>
<organism evidence="4 5">
    <name type="scientific">Halovenus carboxidivorans</name>
    <dbReference type="NCBI Taxonomy" id="2692199"/>
    <lineage>
        <taxon>Archaea</taxon>
        <taxon>Methanobacteriati</taxon>
        <taxon>Methanobacteriota</taxon>
        <taxon>Stenosarchaea group</taxon>
        <taxon>Halobacteria</taxon>
        <taxon>Halobacteriales</taxon>
        <taxon>Haloarculaceae</taxon>
        <taxon>Halovenus</taxon>
    </lineage>
</organism>
<reference evidence="4 5" key="1">
    <citation type="submission" date="2019-12" db="EMBL/GenBank/DDBJ databases">
        <title>Isolation and characterization of three novel carbon monoxide-oxidizing members of Halobacteria from salione crusts and soils.</title>
        <authorList>
            <person name="Myers M.R."/>
            <person name="King G.M."/>
        </authorList>
    </citation>
    <scope>NUCLEOTIDE SEQUENCE [LARGE SCALE GENOMIC DNA]</scope>
    <source>
        <strain evidence="4 5">WSH3</strain>
    </source>
</reference>
<comment type="caution">
    <text evidence="4">The sequence shown here is derived from an EMBL/GenBank/DDBJ whole genome shotgun (WGS) entry which is preliminary data.</text>
</comment>
<evidence type="ECO:0000313" key="4">
    <source>
        <dbReference type="EMBL" id="MXR53066.1"/>
    </source>
</evidence>
<dbReference type="Gene3D" id="3.90.550.10">
    <property type="entry name" value="Spore Coat Polysaccharide Biosynthesis Protein SpsA, Chain A"/>
    <property type="match status" value="1"/>
</dbReference>
<dbReference type="Proteomes" id="UP000466535">
    <property type="component" value="Unassembled WGS sequence"/>
</dbReference>
<name>A0A6B0TA53_9EURY</name>
<keyword evidence="2" id="KW-0548">Nucleotidyltransferase</keyword>
<dbReference type="SUPFAM" id="SSF53448">
    <property type="entry name" value="Nucleotide-diphospho-sugar transferases"/>
    <property type="match status" value="1"/>
</dbReference>
<dbReference type="Pfam" id="PF00483">
    <property type="entry name" value="NTP_transferase"/>
    <property type="match status" value="1"/>
</dbReference>
<evidence type="ECO:0000256" key="2">
    <source>
        <dbReference type="ARBA" id="ARBA00022695"/>
    </source>
</evidence>
<gene>
    <name evidence="4" type="ORF">GRX03_15825</name>
</gene>
<proteinExistence type="predicted"/>
<evidence type="ECO:0000256" key="1">
    <source>
        <dbReference type="ARBA" id="ARBA00022679"/>
    </source>
</evidence>
<accession>A0A6B0TA53</accession>
<protein>
    <submittedName>
        <fullName evidence="4">NTP transferase domain-containing protein</fullName>
    </submittedName>
</protein>
<dbReference type="PANTHER" id="PTHR43584">
    <property type="entry name" value="NUCLEOTIDYL TRANSFERASE"/>
    <property type="match status" value="1"/>
</dbReference>